<dbReference type="EMBL" id="JAGSXJ010000045">
    <property type="protein sequence ID" value="KAH6662669.1"/>
    <property type="molecule type" value="Genomic_DNA"/>
</dbReference>
<name>A0A9P9A3F1_9PEZI</name>
<evidence type="ECO:0000313" key="1">
    <source>
        <dbReference type="EMBL" id="KAH6662669.1"/>
    </source>
</evidence>
<evidence type="ECO:0000313" key="2">
    <source>
        <dbReference type="Proteomes" id="UP000770015"/>
    </source>
</evidence>
<organism evidence="1 2">
    <name type="scientific">Plectosphaerella plurivora</name>
    <dbReference type="NCBI Taxonomy" id="936078"/>
    <lineage>
        <taxon>Eukaryota</taxon>
        <taxon>Fungi</taxon>
        <taxon>Dikarya</taxon>
        <taxon>Ascomycota</taxon>
        <taxon>Pezizomycotina</taxon>
        <taxon>Sordariomycetes</taxon>
        <taxon>Hypocreomycetidae</taxon>
        <taxon>Glomerellales</taxon>
        <taxon>Plectosphaerellaceae</taxon>
        <taxon>Plectosphaerella</taxon>
    </lineage>
</organism>
<proteinExistence type="predicted"/>
<comment type="caution">
    <text evidence="1">The sequence shown here is derived from an EMBL/GenBank/DDBJ whole genome shotgun (WGS) entry which is preliminary data.</text>
</comment>
<keyword evidence="2" id="KW-1185">Reference proteome</keyword>
<sequence>MSDVPPSRWDGFNSQGIYARLWKAPAYTTRSKSAPPPSGTTGRGIIAPTFGSHNAPKAFSRSLPGPHRGDKWTAPAIQKEFWKKKGFRAALKFASKLLQLPTLNTNLAGDNEAVTVEILAKLHECVEDIMKELVPGFKSTPEHVVKVAIPTRGGNPDPSLTYYNTLKVEEELAATEIRRKNRSKNANDFERHDAADKARINILEMISADQKAH</sequence>
<feature type="non-terminal residue" evidence="1">
    <location>
        <position position="213"/>
    </location>
</feature>
<accession>A0A9P9A3F1</accession>
<gene>
    <name evidence="1" type="ORF">F5X68DRAFT_279859</name>
</gene>
<dbReference type="Proteomes" id="UP000770015">
    <property type="component" value="Unassembled WGS sequence"/>
</dbReference>
<dbReference type="AlphaFoldDB" id="A0A9P9A3F1"/>
<reference evidence="1" key="1">
    <citation type="journal article" date="2021" name="Nat. Commun.">
        <title>Genetic determinants of endophytism in the Arabidopsis root mycobiome.</title>
        <authorList>
            <person name="Mesny F."/>
            <person name="Miyauchi S."/>
            <person name="Thiergart T."/>
            <person name="Pickel B."/>
            <person name="Atanasova L."/>
            <person name="Karlsson M."/>
            <person name="Huettel B."/>
            <person name="Barry K.W."/>
            <person name="Haridas S."/>
            <person name="Chen C."/>
            <person name="Bauer D."/>
            <person name="Andreopoulos W."/>
            <person name="Pangilinan J."/>
            <person name="LaButti K."/>
            <person name="Riley R."/>
            <person name="Lipzen A."/>
            <person name="Clum A."/>
            <person name="Drula E."/>
            <person name="Henrissat B."/>
            <person name="Kohler A."/>
            <person name="Grigoriev I.V."/>
            <person name="Martin F.M."/>
            <person name="Hacquard S."/>
        </authorList>
    </citation>
    <scope>NUCLEOTIDE SEQUENCE</scope>
    <source>
        <strain evidence="1">MPI-SDFR-AT-0117</strain>
    </source>
</reference>
<protein>
    <submittedName>
        <fullName evidence="1">Uncharacterized protein</fullName>
    </submittedName>
</protein>